<dbReference type="EMBL" id="CABIJS010000222">
    <property type="protein sequence ID" value="VUZ46534.1"/>
    <property type="molecule type" value="Genomic_DNA"/>
</dbReference>
<name>A0A564YJ17_HYMDI</name>
<accession>A0A564YJ17</accession>
<feature type="non-terminal residue" evidence="1">
    <location>
        <position position="1"/>
    </location>
</feature>
<dbReference type="AlphaFoldDB" id="A0A564YJ17"/>
<sequence>EAAVQAKILQILTVLIELGVNYAQLDEEFRFLKTLMAQCESLQHSNATASYNHQTSSKNVSELVSSLFKFFIVLTYERKSSASSTLEAKTVLTLSEVVHLAEVLAAGGVDVDSFVVPALAPLIIDIYVRRGARYHSALRINVLNSPQEKLSDLNAQLLKDLHDWTAHREVMLRFLLPKFIQYPKTFDFLCVALEDASLTDTVLKVTFESGESSLAYRNATEILGHFLSGLADCSLILDCCGDVDACLRLVKRLASPPWPTATVHDVILHQIILILYKQRSEETSFKQSLQQLQRWMSCKLVCLRFLLLLALKQPSNLLPALRDFGNCGQSDPRAVLFDHLLDYLTTISEAILDHLSSSLDDIFVSSTESRSTTFLGQLLLAFQLDILTLSRLHAFSTAGIPIEKIQHLDAILSTYGRFKPLVPILWHQLRAEFFQIPVENYIQ</sequence>
<gene>
    <name evidence="1" type="ORF">WMSIL1_LOCUS6483</name>
</gene>
<dbReference type="Pfam" id="PF12372">
    <property type="entry name" value="Htt_N-HEAT"/>
    <property type="match status" value="1"/>
</dbReference>
<dbReference type="Proteomes" id="UP000321570">
    <property type="component" value="Unassembled WGS sequence"/>
</dbReference>
<feature type="non-terminal residue" evidence="1">
    <location>
        <position position="443"/>
    </location>
</feature>
<dbReference type="InterPro" id="IPR024613">
    <property type="entry name" value="Huntingtin_N_HEAT_rpt-2"/>
</dbReference>
<protein>
    <submittedName>
        <fullName evidence="1">Uncharacterized protein</fullName>
    </submittedName>
</protein>
<evidence type="ECO:0000313" key="2">
    <source>
        <dbReference type="Proteomes" id="UP000321570"/>
    </source>
</evidence>
<evidence type="ECO:0000313" key="1">
    <source>
        <dbReference type="EMBL" id="VUZ46534.1"/>
    </source>
</evidence>
<keyword evidence="2" id="KW-1185">Reference proteome</keyword>
<proteinExistence type="predicted"/>
<organism evidence="1 2">
    <name type="scientific">Hymenolepis diminuta</name>
    <name type="common">Rat tapeworm</name>
    <dbReference type="NCBI Taxonomy" id="6216"/>
    <lineage>
        <taxon>Eukaryota</taxon>
        <taxon>Metazoa</taxon>
        <taxon>Spiralia</taxon>
        <taxon>Lophotrochozoa</taxon>
        <taxon>Platyhelminthes</taxon>
        <taxon>Cestoda</taxon>
        <taxon>Eucestoda</taxon>
        <taxon>Cyclophyllidea</taxon>
        <taxon>Hymenolepididae</taxon>
        <taxon>Hymenolepis</taxon>
    </lineage>
</organism>
<dbReference type="PANTHER" id="PTHR10170:SF10">
    <property type="entry name" value="HUNTINGTIN"/>
    <property type="match status" value="1"/>
</dbReference>
<reference evidence="1 2" key="1">
    <citation type="submission" date="2019-07" db="EMBL/GenBank/DDBJ databases">
        <authorList>
            <person name="Jastrzebski P J."/>
            <person name="Paukszto L."/>
            <person name="Jastrzebski P J."/>
        </authorList>
    </citation>
    <scope>NUCLEOTIDE SEQUENCE [LARGE SCALE GENOMIC DNA]</scope>
    <source>
        <strain evidence="1 2">WMS-il1</strain>
    </source>
</reference>
<dbReference type="GO" id="GO:0005737">
    <property type="term" value="C:cytoplasm"/>
    <property type="evidence" value="ECO:0007669"/>
    <property type="project" value="TreeGrafter"/>
</dbReference>
<dbReference type="InterPro" id="IPR028426">
    <property type="entry name" value="Huntingtin_fam"/>
</dbReference>
<dbReference type="PANTHER" id="PTHR10170">
    <property type="entry name" value="HUNTINGTON DISEASE PROTEIN"/>
    <property type="match status" value="1"/>
</dbReference>